<proteinExistence type="inferred from homology"/>
<dbReference type="AlphaFoldDB" id="A0A0N4UKB8"/>
<dbReference type="InterPro" id="IPR018793">
    <property type="entry name" value="Cyt_c_oxidase_assmbl_Pet191"/>
</dbReference>
<gene>
    <name evidence="6" type="ORF">DME_LOCUS2229</name>
</gene>
<dbReference type="GO" id="GO:0033617">
    <property type="term" value="P:mitochondrial respiratory chain complex IV assembly"/>
    <property type="evidence" value="ECO:0007669"/>
    <property type="project" value="TreeGrafter"/>
</dbReference>
<accession>A0A0N4UKB8</accession>
<comment type="similarity">
    <text evidence="2">Belongs to the PET191 family.</text>
</comment>
<dbReference type="OrthoDB" id="282149at2759"/>
<keyword evidence="4" id="KW-1015">Disulfide bond</keyword>
<evidence type="ECO:0000256" key="1">
    <source>
        <dbReference type="ARBA" id="ARBA00003186"/>
    </source>
</evidence>
<dbReference type="GO" id="GO:0005739">
    <property type="term" value="C:mitochondrion"/>
    <property type="evidence" value="ECO:0007669"/>
    <property type="project" value="TreeGrafter"/>
</dbReference>
<dbReference type="WBParaSite" id="DME_0000815301-mRNA-1">
    <property type="protein sequence ID" value="DME_0000815301-mRNA-1"/>
    <property type="gene ID" value="DME_0000815301"/>
</dbReference>
<evidence type="ECO:0000313" key="8">
    <source>
        <dbReference type="Proteomes" id="UP000274756"/>
    </source>
</evidence>
<evidence type="ECO:0000256" key="2">
    <source>
        <dbReference type="ARBA" id="ARBA00007785"/>
    </source>
</evidence>
<keyword evidence="8" id="KW-1185">Reference proteome</keyword>
<name>A0A0N4UKB8_DRAME</name>
<organism evidence="7 9">
    <name type="scientific">Dracunculus medinensis</name>
    <name type="common">Guinea worm</name>
    <dbReference type="NCBI Taxonomy" id="318479"/>
    <lineage>
        <taxon>Eukaryota</taxon>
        <taxon>Metazoa</taxon>
        <taxon>Ecdysozoa</taxon>
        <taxon>Nematoda</taxon>
        <taxon>Chromadorea</taxon>
        <taxon>Rhabditida</taxon>
        <taxon>Spirurina</taxon>
        <taxon>Dracunculoidea</taxon>
        <taxon>Dracunculidae</taxon>
        <taxon>Dracunculus</taxon>
    </lineage>
</organism>
<reference evidence="9" key="1">
    <citation type="submission" date="2017-02" db="UniProtKB">
        <authorList>
            <consortium name="WormBaseParasite"/>
        </authorList>
    </citation>
    <scope>IDENTIFICATION</scope>
</reference>
<evidence type="ECO:0000313" key="6">
    <source>
        <dbReference type="EMBL" id="VDN52256.1"/>
    </source>
</evidence>
<dbReference type="Pfam" id="PF10203">
    <property type="entry name" value="Pet191_N"/>
    <property type="match status" value="1"/>
</dbReference>
<feature type="compositionally biased region" description="Polar residues" evidence="5">
    <location>
        <begin position="1"/>
        <end position="12"/>
    </location>
</feature>
<evidence type="ECO:0000313" key="7">
    <source>
        <dbReference type="Proteomes" id="UP000038040"/>
    </source>
</evidence>
<dbReference type="Proteomes" id="UP000274756">
    <property type="component" value="Unassembled WGS sequence"/>
</dbReference>
<evidence type="ECO:0000256" key="3">
    <source>
        <dbReference type="ARBA" id="ARBA00021904"/>
    </source>
</evidence>
<feature type="region of interest" description="Disordered" evidence="5">
    <location>
        <begin position="1"/>
        <end position="24"/>
    </location>
</feature>
<dbReference type="Proteomes" id="UP000038040">
    <property type="component" value="Unplaced"/>
</dbReference>
<evidence type="ECO:0000256" key="4">
    <source>
        <dbReference type="ARBA" id="ARBA00023157"/>
    </source>
</evidence>
<protein>
    <recommendedName>
        <fullName evidence="3">Cytochrome c oxidase assembly factor 5</fullName>
    </recommendedName>
</protein>
<evidence type="ECO:0000313" key="9">
    <source>
        <dbReference type="WBParaSite" id="DME_0000815301-mRNA-1"/>
    </source>
</evidence>
<dbReference type="PANTHER" id="PTHR28627">
    <property type="entry name" value="CYTOCHROME C OXIDASE ASSEMBLY FACTOR 5"/>
    <property type="match status" value="1"/>
</dbReference>
<evidence type="ECO:0000256" key="5">
    <source>
        <dbReference type="SAM" id="MobiDB-lite"/>
    </source>
</evidence>
<dbReference type="PANTHER" id="PTHR28627:SF1">
    <property type="entry name" value="CYTOCHROME C OXIDASE ASSEMBLY FACTOR 5"/>
    <property type="match status" value="1"/>
</dbReference>
<dbReference type="STRING" id="318479.A0A0N4UKB8"/>
<sequence length="93" mass="10727">MFTPTRVQQQYEDSAVAEQPSTGRSCDRLRKEVKRCIKESDCVQKARRPAKECVQARDGSVPTRCYKLLSLLSDCKRSMIDMRARFRGRKGDL</sequence>
<dbReference type="EMBL" id="UYYG01000051">
    <property type="protein sequence ID" value="VDN52256.1"/>
    <property type="molecule type" value="Genomic_DNA"/>
</dbReference>
<comment type="function">
    <text evidence="1">Involved in an early step of the mitochondrial complex IV assembly process.</text>
</comment>
<reference evidence="6 8" key="2">
    <citation type="submission" date="2018-11" db="EMBL/GenBank/DDBJ databases">
        <authorList>
            <consortium name="Pathogen Informatics"/>
        </authorList>
    </citation>
    <scope>NUCLEOTIDE SEQUENCE [LARGE SCALE GENOMIC DNA]</scope>
</reference>